<dbReference type="GO" id="GO:0045910">
    <property type="term" value="P:negative regulation of DNA recombination"/>
    <property type="evidence" value="ECO:0007669"/>
    <property type="project" value="InterPro"/>
</dbReference>
<dbReference type="Proteomes" id="UP000604046">
    <property type="component" value="Unassembled WGS sequence"/>
</dbReference>
<dbReference type="EMBL" id="CAJNDS010000356">
    <property type="protein sequence ID" value="CAE7197076.1"/>
    <property type="molecule type" value="Genomic_DNA"/>
</dbReference>
<feature type="compositionally biased region" description="Basic and acidic residues" evidence="5">
    <location>
        <begin position="823"/>
        <end position="836"/>
    </location>
</feature>
<keyword evidence="2" id="KW-0067">ATP-binding</keyword>
<feature type="domain" description="DNA mismatch repair protein MutS core" evidence="6">
    <location>
        <begin position="119"/>
        <end position="424"/>
    </location>
</feature>
<dbReference type="InterPro" id="IPR007696">
    <property type="entry name" value="DNA_mismatch_repair_MutS_core"/>
</dbReference>
<dbReference type="InterPro" id="IPR000432">
    <property type="entry name" value="DNA_mismatch_repair_MutS_C"/>
</dbReference>
<feature type="region of interest" description="Disordered" evidence="5">
    <location>
        <begin position="823"/>
        <end position="857"/>
    </location>
</feature>
<evidence type="ECO:0000256" key="3">
    <source>
        <dbReference type="ARBA" id="ARBA00023125"/>
    </source>
</evidence>
<dbReference type="InterPro" id="IPR027417">
    <property type="entry name" value="P-loop_NTPase"/>
</dbReference>
<evidence type="ECO:0000313" key="8">
    <source>
        <dbReference type="EMBL" id="CAE7197076.1"/>
    </source>
</evidence>
<dbReference type="SMART" id="SM00533">
    <property type="entry name" value="MUTSd"/>
    <property type="match status" value="1"/>
</dbReference>
<dbReference type="PANTHER" id="PTHR48466:SF2">
    <property type="entry name" value="OS10G0509000 PROTEIN"/>
    <property type="match status" value="1"/>
</dbReference>
<dbReference type="Pfam" id="PF00488">
    <property type="entry name" value="MutS_V"/>
    <property type="match status" value="1"/>
</dbReference>
<evidence type="ECO:0000259" key="7">
    <source>
        <dbReference type="SMART" id="SM00534"/>
    </source>
</evidence>
<gene>
    <name evidence="8" type="primary">mutS2</name>
    <name evidence="8" type="ORF">SNAT2548_LOCUS5563</name>
</gene>
<dbReference type="GO" id="GO:0016887">
    <property type="term" value="F:ATP hydrolysis activity"/>
    <property type="evidence" value="ECO:0007669"/>
    <property type="project" value="InterPro"/>
</dbReference>
<keyword evidence="3" id="KW-0238">DNA-binding</keyword>
<feature type="coiled-coil region" evidence="4">
    <location>
        <begin position="625"/>
        <end position="670"/>
    </location>
</feature>
<dbReference type="SMART" id="SM00534">
    <property type="entry name" value="MUTSac"/>
    <property type="match status" value="1"/>
</dbReference>
<protein>
    <submittedName>
        <fullName evidence="8">MutS2 protein</fullName>
    </submittedName>
</protein>
<dbReference type="GO" id="GO:0005524">
    <property type="term" value="F:ATP binding"/>
    <property type="evidence" value="ECO:0007669"/>
    <property type="project" value="UniProtKB-KW"/>
</dbReference>
<dbReference type="GO" id="GO:0004519">
    <property type="term" value="F:endonuclease activity"/>
    <property type="evidence" value="ECO:0007669"/>
    <property type="project" value="InterPro"/>
</dbReference>
<sequence>MALQASPIVLPGRVTGRGYGWVAAGSTNSKHRVGQSHLSAFHDAQQHFLHSKGKWPTWPAALLGTSLALSYSRRRCLPSGERKPFRTCLAAAQYGDEFVGEAVDTELADSLRQRTLESLDLDYVLQKLQALCYTSMAAEMAVDPEELMANSAEEARALYATVLELTQLEDADLDLEEKLDILEEVEQCSRGAVLENPSLCKVSRSIEALLRLRNGLEAASVRGVHIPSLMALCQEIELPDKLLDAILEAFDEDGELSVKKFPELAELRLRVKNLEDSCARIMSEVTTSGKYSAYLSNDGYMQFGGYYVLLVKPRYADKVGRIFDETRSGNTVYVEPHEVVATTDELNESQKELKLLVRRILATMSLALSHAADDIRRCLRAAANIDLARARLFLGEDMEGEVPKVGDDGIIEVRQARNPCLILRGGKRVVGYRLELGKFSQGLLLTGPNAGGKTVVLKTMGLLALLARCGIPVPAGESPRVDFFEVVLADVGDMQTIVDDLSTYSAHLVASRIMLSSVQPVGPRAMVLVDEAGTGTDPQQGAALARAMLEAFLESGARVVATTHCVQLKNWATEDERTMTAAMEYKSGRPTYRLSTNSVGESHAMETAERLGLPPQLVSRAVDLLAEDQRELLALQRKAAEAEKEFEAARVDAEKREAMARKAINEAEAKAGDISRREREVAEMEAKLQARSVALQKQMQAELQAQIAVKERQFQDVVQRLKLETQKLGSRFRIVGDVLEDLKVEVDQEAEAKYQAQSHLQPAVPGAMAAREILNPGDWVVVLAAPPWHGLKGQVERVHLANGKPPRVSVRLGANGKVKEFMKTELGRTAKPEGARKMPKPKGEAAAPTRDYSTLGF</sequence>
<name>A0A812J210_9DINO</name>
<accession>A0A812J210</accession>
<evidence type="ECO:0000259" key="6">
    <source>
        <dbReference type="SMART" id="SM00533"/>
    </source>
</evidence>
<keyword evidence="4" id="KW-0175">Coiled coil</keyword>
<dbReference type="InterPro" id="IPR045076">
    <property type="entry name" value="MutS"/>
</dbReference>
<dbReference type="PANTHER" id="PTHR48466">
    <property type="entry name" value="OS10G0509000 PROTEIN-RELATED"/>
    <property type="match status" value="1"/>
</dbReference>
<dbReference type="SUPFAM" id="SSF52540">
    <property type="entry name" value="P-loop containing nucleoside triphosphate hydrolases"/>
    <property type="match status" value="1"/>
</dbReference>
<dbReference type="InterPro" id="IPR005747">
    <property type="entry name" value="MutS2"/>
</dbReference>
<reference evidence="8" key="1">
    <citation type="submission" date="2021-02" db="EMBL/GenBank/DDBJ databases">
        <authorList>
            <person name="Dougan E. K."/>
            <person name="Rhodes N."/>
            <person name="Thang M."/>
            <person name="Chan C."/>
        </authorList>
    </citation>
    <scope>NUCLEOTIDE SEQUENCE</scope>
</reference>
<evidence type="ECO:0000256" key="1">
    <source>
        <dbReference type="ARBA" id="ARBA00022741"/>
    </source>
</evidence>
<evidence type="ECO:0000313" key="9">
    <source>
        <dbReference type="Proteomes" id="UP000604046"/>
    </source>
</evidence>
<dbReference type="AlphaFoldDB" id="A0A812J210"/>
<keyword evidence="9" id="KW-1185">Reference proteome</keyword>
<organism evidence="8 9">
    <name type="scientific">Symbiodinium natans</name>
    <dbReference type="NCBI Taxonomy" id="878477"/>
    <lineage>
        <taxon>Eukaryota</taxon>
        <taxon>Sar</taxon>
        <taxon>Alveolata</taxon>
        <taxon>Dinophyceae</taxon>
        <taxon>Suessiales</taxon>
        <taxon>Symbiodiniaceae</taxon>
        <taxon>Symbiodinium</taxon>
    </lineage>
</organism>
<dbReference type="GO" id="GO:0030983">
    <property type="term" value="F:mismatched DNA binding"/>
    <property type="evidence" value="ECO:0007669"/>
    <property type="project" value="InterPro"/>
</dbReference>
<dbReference type="NCBIfam" id="TIGR01069">
    <property type="entry name" value="mutS2"/>
    <property type="match status" value="1"/>
</dbReference>
<dbReference type="InterPro" id="IPR036187">
    <property type="entry name" value="DNA_mismatch_repair_MutS_sf"/>
</dbReference>
<evidence type="ECO:0000256" key="2">
    <source>
        <dbReference type="ARBA" id="ARBA00022840"/>
    </source>
</evidence>
<dbReference type="SUPFAM" id="SSF48334">
    <property type="entry name" value="DNA repair protein MutS, domain III"/>
    <property type="match status" value="1"/>
</dbReference>
<keyword evidence="1" id="KW-0547">Nucleotide-binding</keyword>
<comment type="caution">
    <text evidence="8">The sequence shown here is derived from an EMBL/GenBank/DDBJ whole genome shotgun (WGS) entry which is preliminary data.</text>
</comment>
<evidence type="ECO:0000256" key="5">
    <source>
        <dbReference type="SAM" id="MobiDB-lite"/>
    </source>
</evidence>
<dbReference type="GO" id="GO:0006298">
    <property type="term" value="P:mismatch repair"/>
    <property type="evidence" value="ECO:0007669"/>
    <property type="project" value="InterPro"/>
</dbReference>
<evidence type="ECO:0000256" key="4">
    <source>
        <dbReference type="SAM" id="Coils"/>
    </source>
</evidence>
<dbReference type="GO" id="GO:0140664">
    <property type="term" value="F:ATP-dependent DNA damage sensor activity"/>
    <property type="evidence" value="ECO:0007669"/>
    <property type="project" value="InterPro"/>
</dbReference>
<dbReference type="OrthoDB" id="1924787at2759"/>
<proteinExistence type="predicted"/>
<dbReference type="Gene3D" id="3.40.50.300">
    <property type="entry name" value="P-loop containing nucleotide triphosphate hydrolases"/>
    <property type="match status" value="1"/>
</dbReference>
<feature type="domain" description="DNA mismatch repair proteins mutS family" evidence="7">
    <location>
        <begin position="440"/>
        <end position="626"/>
    </location>
</feature>